<accession>A0AAW0JSZ4</accession>
<comment type="caution">
    <text evidence="1">The sequence shown here is derived from an EMBL/GenBank/DDBJ whole genome shotgun (WGS) entry which is preliminary data.</text>
</comment>
<evidence type="ECO:0000313" key="1">
    <source>
        <dbReference type="EMBL" id="KAK7829465.1"/>
    </source>
</evidence>
<keyword evidence="2" id="KW-1185">Reference proteome</keyword>
<evidence type="ECO:0000313" key="2">
    <source>
        <dbReference type="Proteomes" id="UP000237347"/>
    </source>
</evidence>
<organism evidence="1 2">
    <name type="scientific">Quercus suber</name>
    <name type="common">Cork oak</name>
    <dbReference type="NCBI Taxonomy" id="58331"/>
    <lineage>
        <taxon>Eukaryota</taxon>
        <taxon>Viridiplantae</taxon>
        <taxon>Streptophyta</taxon>
        <taxon>Embryophyta</taxon>
        <taxon>Tracheophyta</taxon>
        <taxon>Spermatophyta</taxon>
        <taxon>Magnoliopsida</taxon>
        <taxon>eudicotyledons</taxon>
        <taxon>Gunneridae</taxon>
        <taxon>Pentapetalae</taxon>
        <taxon>rosids</taxon>
        <taxon>fabids</taxon>
        <taxon>Fagales</taxon>
        <taxon>Fagaceae</taxon>
        <taxon>Quercus</taxon>
    </lineage>
</organism>
<dbReference type="AlphaFoldDB" id="A0AAW0JSZ4"/>
<dbReference type="EMBL" id="PKMF04000482">
    <property type="protein sequence ID" value="KAK7829465.1"/>
    <property type="molecule type" value="Genomic_DNA"/>
</dbReference>
<gene>
    <name evidence="1" type="ORF">CFP56_029415</name>
</gene>
<name>A0AAW0JSZ4_QUESU</name>
<sequence length="142" mass="15909">MVSSTASQQLPKKTMAVALVESTMKKSVALVTKEIAISAGVDEIQYGLEGYSTTVSSMQIEASGSLENEDLSIDCGRDNMYSGEDFCLIDSCVIYYLIQISQGHKVYKLDWMFVWQFFVSHREPSLLPRQLLVAFGTQRSYK</sequence>
<reference evidence="1 2" key="1">
    <citation type="journal article" date="2018" name="Sci. Data">
        <title>The draft genome sequence of cork oak.</title>
        <authorList>
            <person name="Ramos A.M."/>
            <person name="Usie A."/>
            <person name="Barbosa P."/>
            <person name="Barros P.M."/>
            <person name="Capote T."/>
            <person name="Chaves I."/>
            <person name="Simoes F."/>
            <person name="Abreu I."/>
            <person name="Carrasquinho I."/>
            <person name="Faro C."/>
            <person name="Guimaraes J.B."/>
            <person name="Mendonca D."/>
            <person name="Nobrega F."/>
            <person name="Rodrigues L."/>
            <person name="Saibo N.J.M."/>
            <person name="Varela M.C."/>
            <person name="Egas C."/>
            <person name="Matos J."/>
            <person name="Miguel C.M."/>
            <person name="Oliveira M.M."/>
            <person name="Ricardo C.P."/>
            <person name="Goncalves S."/>
        </authorList>
    </citation>
    <scope>NUCLEOTIDE SEQUENCE [LARGE SCALE GENOMIC DNA]</scope>
    <source>
        <strain evidence="2">cv. HL8</strain>
    </source>
</reference>
<proteinExistence type="predicted"/>
<dbReference type="Proteomes" id="UP000237347">
    <property type="component" value="Unassembled WGS sequence"/>
</dbReference>
<protein>
    <submittedName>
        <fullName evidence="1">Uncharacterized protein</fullName>
    </submittedName>
</protein>